<evidence type="ECO:0000313" key="9">
    <source>
        <dbReference type="Proteomes" id="UP001595530"/>
    </source>
</evidence>
<dbReference type="Pfam" id="PF01810">
    <property type="entry name" value="LysE"/>
    <property type="match status" value="1"/>
</dbReference>
<dbReference type="RefSeq" id="WP_390326181.1">
    <property type="nucleotide sequence ID" value="NZ_JBHRTP010000008.1"/>
</dbReference>
<gene>
    <name evidence="8" type="ORF">ACFOFO_03180</name>
</gene>
<dbReference type="PIRSF" id="PIRSF006324">
    <property type="entry name" value="LeuE"/>
    <property type="match status" value="1"/>
</dbReference>
<dbReference type="PANTHER" id="PTHR30086:SF14">
    <property type="entry name" value="HOMOSERINE_HOMOSERINE LACTONE EFFLUX PROTEIN"/>
    <property type="match status" value="1"/>
</dbReference>
<feature type="transmembrane region" description="Helical" evidence="7">
    <location>
        <begin position="67"/>
        <end position="88"/>
    </location>
</feature>
<dbReference type="PANTHER" id="PTHR30086">
    <property type="entry name" value="ARGININE EXPORTER PROTEIN ARGO"/>
    <property type="match status" value="1"/>
</dbReference>
<evidence type="ECO:0000256" key="6">
    <source>
        <dbReference type="ARBA" id="ARBA00023136"/>
    </source>
</evidence>
<feature type="transmembrane region" description="Helical" evidence="7">
    <location>
        <begin position="135"/>
        <end position="156"/>
    </location>
</feature>
<evidence type="ECO:0000313" key="8">
    <source>
        <dbReference type="EMBL" id="MFC3106969.1"/>
    </source>
</evidence>
<reference evidence="9" key="1">
    <citation type="journal article" date="2019" name="Int. J. Syst. Evol. Microbiol.">
        <title>The Global Catalogue of Microorganisms (GCM) 10K type strain sequencing project: providing services to taxonomists for standard genome sequencing and annotation.</title>
        <authorList>
            <consortium name="The Broad Institute Genomics Platform"/>
            <consortium name="The Broad Institute Genome Sequencing Center for Infectious Disease"/>
            <person name="Wu L."/>
            <person name="Ma J."/>
        </authorList>
    </citation>
    <scope>NUCLEOTIDE SEQUENCE [LARGE SCALE GENOMIC DNA]</scope>
    <source>
        <strain evidence="9">KCTC 42986</strain>
    </source>
</reference>
<proteinExistence type="inferred from homology"/>
<keyword evidence="3" id="KW-1003">Cell membrane</keyword>
<dbReference type="Proteomes" id="UP001595530">
    <property type="component" value="Unassembled WGS sequence"/>
</dbReference>
<feature type="transmembrane region" description="Helical" evidence="7">
    <location>
        <begin position="202"/>
        <end position="221"/>
    </location>
</feature>
<comment type="similarity">
    <text evidence="2">Belongs to the Rht family.</text>
</comment>
<feature type="transmembrane region" description="Helical" evidence="7">
    <location>
        <begin position="38"/>
        <end position="61"/>
    </location>
</feature>
<organism evidence="8 9">
    <name type="scientific">Undibacterium arcticum</name>
    <dbReference type="NCBI Taxonomy" id="1762892"/>
    <lineage>
        <taxon>Bacteria</taxon>
        <taxon>Pseudomonadati</taxon>
        <taxon>Pseudomonadota</taxon>
        <taxon>Betaproteobacteria</taxon>
        <taxon>Burkholderiales</taxon>
        <taxon>Oxalobacteraceae</taxon>
        <taxon>Undibacterium</taxon>
    </lineage>
</organism>
<dbReference type="EMBL" id="JBHRTP010000008">
    <property type="protein sequence ID" value="MFC3106969.1"/>
    <property type="molecule type" value="Genomic_DNA"/>
</dbReference>
<evidence type="ECO:0000256" key="3">
    <source>
        <dbReference type="ARBA" id="ARBA00022475"/>
    </source>
</evidence>
<evidence type="ECO:0000256" key="4">
    <source>
        <dbReference type="ARBA" id="ARBA00022692"/>
    </source>
</evidence>
<evidence type="ECO:0000256" key="2">
    <source>
        <dbReference type="ARBA" id="ARBA00007928"/>
    </source>
</evidence>
<sequence length="223" mass="23628">MSLQTWWLFVMMTFVVSATPGPNMLLVMSSSARFGFRAAIATMAGCMAALLAMMSISAAGLGALLQAFPAVFDALRWAGAAYLAYLGIKSWRSPVQDNAVAANAVDANAVAATAVDAPRLAEPTKSGVLFRQGMLVAASNPKAILFAAAFLPQFIHPELPKLPQFAILLATFAVIEISWYMVYAGSGQRLASYLRRAAVLKAFNRLTGGVFIGFAAVMAAVRN</sequence>
<keyword evidence="5 7" id="KW-1133">Transmembrane helix</keyword>
<comment type="caution">
    <text evidence="8">The sequence shown here is derived from an EMBL/GenBank/DDBJ whole genome shotgun (WGS) entry which is preliminary data.</text>
</comment>
<keyword evidence="9" id="KW-1185">Reference proteome</keyword>
<evidence type="ECO:0000256" key="7">
    <source>
        <dbReference type="SAM" id="Phobius"/>
    </source>
</evidence>
<evidence type="ECO:0000256" key="5">
    <source>
        <dbReference type="ARBA" id="ARBA00022989"/>
    </source>
</evidence>
<keyword evidence="6 7" id="KW-0472">Membrane</keyword>
<protein>
    <submittedName>
        <fullName evidence="8">LysE family translocator</fullName>
    </submittedName>
</protein>
<name>A0ABV7EW77_9BURK</name>
<keyword evidence="4 7" id="KW-0812">Transmembrane</keyword>
<accession>A0ABV7EW77</accession>
<feature type="transmembrane region" description="Helical" evidence="7">
    <location>
        <begin position="162"/>
        <end position="182"/>
    </location>
</feature>
<dbReference type="InterPro" id="IPR001123">
    <property type="entry name" value="LeuE-type"/>
</dbReference>
<comment type="subcellular location">
    <subcellularLocation>
        <location evidence="1">Cell membrane</location>
        <topology evidence="1">Multi-pass membrane protein</topology>
    </subcellularLocation>
</comment>
<feature type="transmembrane region" description="Helical" evidence="7">
    <location>
        <begin position="6"/>
        <end position="26"/>
    </location>
</feature>
<evidence type="ECO:0000256" key="1">
    <source>
        <dbReference type="ARBA" id="ARBA00004651"/>
    </source>
</evidence>